<reference evidence="2 3" key="1">
    <citation type="journal article" date="2018" name="bioRxiv">
        <title>Evidence of independent acquisition and adaption of ultra-small bacteria to human hosts across the highly diverse yet reduced genomes of the phylum Saccharibacteria.</title>
        <authorList>
            <person name="McLean J.S."/>
            <person name="Bor B."/>
            <person name="To T.T."/>
            <person name="Liu Q."/>
            <person name="Kearns K.A."/>
            <person name="Solden L.M."/>
            <person name="Wrighton K.C."/>
            <person name="He X."/>
            <person name="Shi W."/>
        </authorList>
    </citation>
    <scope>NUCLEOTIDE SEQUENCE [LARGE SCALE GENOMIC DNA]</scope>
    <source>
        <strain evidence="2 3">TM7_G3_2_Rum_HOT_351B</strain>
    </source>
</reference>
<dbReference type="RefSeq" id="WP_129734896.1">
    <property type="nucleotide sequence ID" value="NZ_PRLM01000003.1"/>
</dbReference>
<dbReference type="EMBL" id="PRLM01000003">
    <property type="protein sequence ID" value="RYC74861.1"/>
    <property type="molecule type" value="Genomic_DNA"/>
</dbReference>
<keyword evidence="1" id="KW-0812">Transmembrane</keyword>
<comment type="caution">
    <text evidence="2">The sequence shown here is derived from an EMBL/GenBank/DDBJ whole genome shotgun (WGS) entry which is preliminary data.</text>
</comment>
<reference evidence="2 3" key="2">
    <citation type="journal article" date="2020" name="Cell Rep.">
        <title>Acquisition and Adaptation of Ultra-small Parasitic Reduced Genome Bacteria to Mammalian Hosts.</title>
        <authorList>
            <person name="McLean J.S."/>
            <person name="Bor B."/>
            <person name="Kerns K.A."/>
            <person name="Liu Q."/>
            <person name="To T.T."/>
            <person name="Solden L."/>
            <person name="Hendrickson E.L."/>
            <person name="Wrighton K."/>
            <person name="Shi W."/>
            <person name="He X."/>
        </authorList>
    </citation>
    <scope>NUCLEOTIDE SEQUENCE [LARGE SCALE GENOMIC DNA]</scope>
    <source>
        <strain evidence="2 3">TM7_G3_2_Rum_HOT_351B</strain>
    </source>
</reference>
<keyword evidence="3" id="KW-1185">Reference proteome</keyword>
<gene>
    <name evidence="2" type="ORF">G3RUM_00410</name>
</gene>
<accession>A0ABY0FLZ7</accession>
<keyword evidence="1" id="KW-0472">Membrane</keyword>
<dbReference type="Proteomes" id="UP001191019">
    <property type="component" value="Unassembled WGS sequence"/>
</dbReference>
<protein>
    <submittedName>
        <fullName evidence="2">Uncharacterized protein</fullName>
    </submittedName>
</protein>
<keyword evidence="1" id="KW-1133">Transmembrane helix</keyword>
<evidence type="ECO:0000256" key="1">
    <source>
        <dbReference type="SAM" id="Phobius"/>
    </source>
</evidence>
<evidence type="ECO:0000313" key="2">
    <source>
        <dbReference type="EMBL" id="RYC74861.1"/>
    </source>
</evidence>
<name>A0ABY0FLZ7_9BACT</name>
<organism evidence="2 3">
    <name type="scientific">Candidatus Nanosyncoccus alces</name>
    <dbReference type="NCBI Taxonomy" id="2171997"/>
    <lineage>
        <taxon>Bacteria</taxon>
        <taxon>Candidatus Saccharimonadota</taxon>
        <taxon>Candidatus Nanosyncoccalia</taxon>
        <taxon>Candidatus Nanosyncoccales</taxon>
        <taxon>Candidatus Nanosyncoccaceae</taxon>
        <taxon>Candidatus Nanosyncoccus</taxon>
    </lineage>
</organism>
<evidence type="ECO:0000313" key="3">
    <source>
        <dbReference type="Proteomes" id="UP001191019"/>
    </source>
</evidence>
<proteinExistence type="predicted"/>
<feature type="transmembrane region" description="Helical" evidence="1">
    <location>
        <begin position="12"/>
        <end position="36"/>
    </location>
</feature>
<sequence length="211" mass="23279">MKEGKAKFENKGLVILLCVLVVAIVGLVVGIGAVMLNSDSEEVVVETDSTGVEYAASTATPEQIEAYESFKQKYDVVLAEAQELLNEPPVNVLAIEELFANAMDEYMTAGTYSSAQEFMVAEYNILMSGGFKQEALDSLIRIDFDIFPASVQNRWYNLIVNLAQDLGNNDLAVKYRQLADWTKESAEQNEAAIREHAAKYDVDAEFMQGGI</sequence>